<dbReference type="AlphaFoldDB" id="A0ABD0BPK8"/>
<organism evidence="1 2">
    <name type="scientific">Enterobacter cloacae</name>
    <dbReference type="NCBI Taxonomy" id="550"/>
    <lineage>
        <taxon>Bacteria</taxon>
        <taxon>Pseudomonadati</taxon>
        <taxon>Pseudomonadota</taxon>
        <taxon>Gammaproteobacteria</taxon>
        <taxon>Enterobacterales</taxon>
        <taxon>Enterobacteriaceae</taxon>
        <taxon>Enterobacter</taxon>
        <taxon>Enterobacter cloacae complex</taxon>
    </lineage>
</organism>
<dbReference type="EMBL" id="BQFY01000010">
    <property type="protein sequence ID" value="GJJ83115.1"/>
    <property type="molecule type" value="Genomic_DNA"/>
</dbReference>
<evidence type="ECO:0000313" key="2">
    <source>
        <dbReference type="Proteomes" id="UP001050241"/>
    </source>
</evidence>
<accession>A0ABD0BPK8</accession>
<dbReference type="Proteomes" id="UP001050241">
    <property type="component" value="Unassembled WGS sequence"/>
</dbReference>
<name>A0ABD0BPK8_ENTCL</name>
<evidence type="ECO:0000313" key="1">
    <source>
        <dbReference type="EMBL" id="GJJ83115.1"/>
    </source>
</evidence>
<proteinExistence type="predicted"/>
<comment type="caution">
    <text evidence="1">The sequence shown here is derived from an EMBL/GenBank/DDBJ whole genome shotgun (WGS) entry which is preliminary data.</text>
</comment>
<reference evidence="1" key="1">
    <citation type="submission" date="2021-11" db="EMBL/GenBank/DDBJ databases">
        <title>WGS analysis for carbapenemase-producing Enterobacterales outbreak in a University Hospital, Japan.</title>
        <authorList>
            <person name="Tukada M."/>
            <person name="Miyazaki T."/>
            <person name="Aoki K."/>
            <person name="Yoshizawa S."/>
            <person name="Ishii Y."/>
            <person name="Tateda K."/>
        </authorList>
    </citation>
    <scope>NUCLEOTIDE SEQUENCE</scope>
    <source>
        <strain evidence="1">TUM16652</strain>
    </source>
</reference>
<protein>
    <submittedName>
        <fullName evidence="1">Uncharacterized protein</fullName>
    </submittedName>
</protein>
<gene>
    <name evidence="1" type="ORF">TUM16652_18140</name>
</gene>
<sequence length="82" mass="9226">MIVSGFSIHSLQLLVRENKGSGAGESQCHPHRETLGQLTWNKQYKTVGPQMTALAGLHAKLLLRRYILPESRMKRTVIINQS</sequence>